<dbReference type="RefSeq" id="WP_185278565.1">
    <property type="nucleotide sequence ID" value="NZ_CP043641.1"/>
</dbReference>
<dbReference type="Gene3D" id="3.10.450.50">
    <property type="match status" value="1"/>
</dbReference>
<dbReference type="Pfam" id="PF12893">
    <property type="entry name" value="Lumazine_bd_2"/>
    <property type="match status" value="1"/>
</dbReference>
<evidence type="ECO:0000313" key="2">
    <source>
        <dbReference type="Proteomes" id="UP000515511"/>
    </source>
</evidence>
<dbReference type="AlphaFoldDB" id="A0A7G6YA89"/>
<dbReference type="KEGG" id="lse:F1C12_09870"/>
<organism evidence="1 2">
    <name type="scientific">Leifsonia shinshuensis</name>
    <dbReference type="NCBI Taxonomy" id="150026"/>
    <lineage>
        <taxon>Bacteria</taxon>
        <taxon>Bacillati</taxon>
        <taxon>Actinomycetota</taxon>
        <taxon>Actinomycetes</taxon>
        <taxon>Micrococcales</taxon>
        <taxon>Microbacteriaceae</taxon>
        <taxon>Leifsonia</taxon>
    </lineage>
</organism>
<dbReference type="SUPFAM" id="SSF54427">
    <property type="entry name" value="NTF2-like"/>
    <property type="match status" value="1"/>
</dbReference>
<dbReference type="InterPro" id="IPR039437">
    <property type="entry name" value="FrzH/put_lumazine-bd"/>
</dbReference>
<protein>
    <submittedName>
        <fullName evidence="1">Nuclear transport factor 2 family protein</fullName>
    </submittedName>
</protein>
<dbReference type="EMBL" id="CP043641">
    <property type="protein sequence ID" value="QNE35404.1"/>
    <property type="molecule type" value="Genomic_DNA"/>
</dbReference>
<reference evidence="2" key="1">
    <citation type="submission" date="2019-09" db="EMBL/GenBank/DDBJ databases">
        <title>Antimicrobial potential of Antarctic Bacteria.</title>
        <authorList>
            <person name="Benaud N."/>
            <person name="Edwards R.J."/>
            <person name="Ferrari B.C."/>
        </authorList>
    </citation>
    <scope>NUCLEOTIDE SEQUENCE [LARGE SCALE GENOMIC DNA]</scope>
    <source>
        <strain evidence="2">INR9</strain>
    </source>
</reference>
<dbReference type="Proteomes" id="UP000515511">
    <property type="component" value="Chromosome"/>
</dbReference>
<evidence type="ECO:0000313" key="1">
    <source>
        <dbReference type="EMBL" id="QNE35404.1"/>
    </source>
</evidence>
<sequence>MSAEDVTAVVAAYVRAVSTADVPLLQSTFRDDARMWGYLGDQFVSAPIQEFFGVVDATSADLDWVSGYVTRISVVRIAGRTATAVLEEAGYAGSSFVNLFTLVHEDEGWRIATKTFTTVEEGVR</sequence>
<name>A0A7G6YA89_9MICO</name>
<accession>A0A7G6YA89</accession>
<dbReference type="InterPro" id="IPR032710">
    <property type="entry name" value="NTF2-like_dom_sf"/>
</dbReference>
<gene>
    <name evidence="1" type="ORF">F1C12_09870</name>
</gene>
<proteinExistence type="predicted"/>